<protein>
    <recommendedName>
        <fullName evidence="6">Alpha-1,4-glucan:maltose-1-phosphate maltosyltransferase</fullName>
        <shortName evidence="6">GMPMT</shortName>
        <ecNumber evidence="6">2.4.99.16</ecNumber>
    </recommendedName>
    <alternativeName>
        <fullName evidence="6">(1-&gt;4)-alpha-D-glucan:maltose-1-phosphate alpha-D-maltosyltransferase</fullName>
    </alternativeName>
</protein>
<dbReference type="GO" id="GO:0004553">
    <property type="term" value="F:hydrolase activity, hydrolyzing O-glycosyl compounds"/>
    <property type="evidence" value="ECO:0007669"/>
    <property type="project" value="InterPro"/>
</dbReference>
<reference evidence="8 9" key="1">
    <citation type="submission" date="2017-04" db="EMBL/GenBank/DDBJ databases">
        <authorList>
            <person name="Varghese N."/>
            <person name="Submissions S."/>
        </authorList>
    </citation>
    <scope>NUCLEOTIDE SEQUENCE [LARGE SCALE GENOMIC DNA]</scope>
    <source>
        <strain evidence="8 9">DSM 9789</strain>
    </source>
</reference>
<proteinExistence type="inferred from homology"/>
<evidence type="ECO:0000256" key="3">
    <source>
        <dbReference type="ARBA" id="ARBA00022679"/>
    </source>
</evidence>
<dbReference type="InterPro" id="IPR017853">
    <property type="entry name" value="GH"/>
</dbReference>
<dbReference type="Gene3D" id="2.60.40.10">
    <property type="entry name" value="Immunoglobulins"/>
    <property type="match status" value="1"/>
</dbReference>
<organism evidence="8 9">
    <name type="scientific">Picrophilus torridus (strain ATCC 700027 / DSM 9790 / JCM 10055 / NBRC 100828 / KAW 2/3)</name>
    <dbReference type="NCBI Taxonomy" id="1122961"/>
    <lineage>
        <taxon>Archaea</taxon>
        <taxon>Methanobacteriati</taxon>
        <taxon>Thermoplasmatota</taxon>
        <taxon>Thermoplasmata</taxon>
        <taxon>Thermoplasmatales</taxon>
        <taxon>Picrophilaceae</taxon>
        <taxon>Picrophilus</taxon>
    </lineage>
</organism>
<feature type="domain" description="Glycosyl hydrolase family 13 catalytic" evidence="7">
    <location>
        <begin position="189"/>
        <end position="529"/>
    </location>
</feature>
<feature type="site" description="Transition state stabilizer" evidence="6">
    <location>
        <position position="452"/>
    </location>
</feature>
<dbReference type="GO" id="GO:0030979">
    <property type="term" value="P:alpha-glucan biosynthetic process"/>
    <property type="evidence" value="ECO:0007669"/>
    <property type="project" value="UniProtKB-UniRule"/>
</dbReference>
<feature type="binding site" evidence="6">
    <location>
        <position position="366"/>
    </location>
    <ligand>
        <name>alpha-maltose 1-phosphate</name>
        <dbReference type="ChEBI" id="CHEBI:63576"/>
    </ligand>
</feature>
<dbReference type="InterPro" id="IPR026585">
    <property type="entry name" value="GlgE"/>
</dbReference>
<comment type="caution">
    <text evidence="8">The sequence shown here is derived from an EMBL/GenBank/DDBJ whole genome shotgun (WGS) entry which is preliminary data.</text>
</comment>
<dbReference type="Pfam" id="PF00128">
    <property type="entry name" value="Alpha-amylase"/>
    <property type="match status" value="1"/>
</dbReference>
<keyword evidence="3 6" id="KW-0808">Transferase</keyword>
<accession>A0A8G2FXR9</accession>
<feature type="binding site" evidence="6">
    <location>
        <begin position="504"/>
        <end position="505"/>
    </location>
    <ligand>
        <name>alpha-maltose 1-phosphate</name>
        <dbReference type="ChEBI" id="CHEBI:63576"/>
    </ligand>
</feature>
<gene>
    <name evidence="6" type="primary">glgE</name>
    <name evidence="8" type="ORF">SAMN02745355_1388</name>
</gene>
<feature type="binding site" evidence="6">
    <location>
        <position position="329"/>
    </location>
    <ligand>
        <name>alpha-maltose 1-phosphate</name>
        <dbReference type="ChEBI" id="CHEBI:63576"/>
    </ligand>
</feature>
<dbReference type="Gene3D" id="1.20.58.80">
    <property type="entry name" value="Phosphotransferase system, lactose/cellobiose-type IIA subunit"/>
    <property type="match status" value="1"/>
</dbReference>
<feature type="binding site" evidence="6">
    <location>
        <position position="234"/>
    </location>
    <ligand>
        <name>alpha-maltose 1-phosphate</name>
        <dbReference type="ChEBI" id="CHEBI:63576"/>
    </ligand>
</feature>
<comment type="catalytic activity">
    <reaction evidence="5 6">
        <text>alpha-maltose 1-phosphate + [(1-&gt;4)-alpha-D-glucosyl](n) = [(1-&gt;4)-alpha-D-glucosyl](n+2) + phosphate</text>
        <dbReference type="Rhea" id="RHEA:42692"/>
        <dbReference type="Rhea" id="RHEA-COMP:9584"/>
        <dbReference type="Rhea" id="RHEA-COMP:10183"/>
        <dbReference type="ChEBI" id="CHEBI:15444"/>
        <dbReference type="ChEBI" id="CHEBI:43474"/>
        <dbReference type="ChEBI" id="CHEBI:63576"/>
        <dbReference type="EC" id="2.4.99.16"/>
    </reaction>
</comment>
<evidence type="ECO:0000256" key="2">
    <source>
        <dbReference type="ARBA" id="ARBA00022676"/>
    </source>
</evidence>
<dbReference type="GO" id="GO:0016758">
    <property type="term" value="F:hexosyltransferase activity"/>
    <property type="evidence" value="ECO:0007669"/>
    <property type="project" value="UniProtKB-UniRule"/>
</dbReference>
<dbReference type="EMBL" id="FWYE01000004">
    <property type="protein sequence ID" value="SMD31447.1"/>
    <property type="molecule type" value="Genomic_DNA"/>
</dbReference>
<dbReference type="Proteomes" id="UP000192315">
    <property type="component" value="Unassembled WGS sequence"/>
</dbReference>
<dbReference type="InterPro" id="IPR021828">
    <property type="entry name" value="GlgE_dom_N/S"/>
</dbReference>
<dbReference type="PANTHER" id="PTHR47786:SF2">
    <property type="entry name" value="GLYCOSYL HYDROLASE FAMILY 13 CATALYTIC DOMAIN-CONTAINING PROTEIN"/>
    <property type="match status" value="1"/>
</dbReference>
<dbReference type="InterPro" id="IPR049171">
    <property type="entry name" value="GLGE_C"/>
</dbReference>
<dbReference type="Pfam" id="PF11896">
    <property type="entry name" value="GlgE_dom_N_S"/>
    <property type="match status" value="1"/>
</dbReference>
<evidence type="ECO:0000259" key="7">
    <source>
        <dbReference type="SMART" id="SM00642"/>
    </source>
</evidence>
<dbReference type="CDD" id="cd11344">
    <property type="entry name" value="AmyAc_GlgE_like"/>
    <property type="match status" value="1"/>
</dbReference>
<evidence type="ECO:0000256" key="1">
    <source>
        <dbReference type="ARBA" id="ARBA00011738"/>
    </source>
</evidence>
<dbReference type="Gene3D" id="3.20.20.80">
    <property type="entry name" value="Glycosidases"/>
    <property type="match status" value="1"/>
</dbReference>
<dbReference type="SUPFAM" id="SSF51445">
    <property type="entry name" value="(Trans)glycosidases"/>
    <property type="match status" value="1"/>
</dbReference>
<evidence type="ECO:0000256" key="4">
    <source>
        <dbReference type="ARBA" id="ARBA00023277"/>
    </source>
</evidence>
<dbReference type="SMART" id="SM00642">
    <property type="entry name" value="Aamy"/>
    <property type="match status" value="1"/>
</dbReference>
<keyword evidence="9" id="KW-1185">Reference proteome</keyword>
<dbReference type="Pfam" id="PF21702">
    <property type="entry name" value="GLGE_C"/>
    <property type="match status" value="1"/>
</dbReference>
<dbReference type="SUPFAM" id="SSF51011">
    <property type="entry name" value="Glycosyl hydrolase domain"/>
    <property type="match status" value="1"/>
</dbReference>
<keyword evidence="2 6" id="KW-0328">Glycosyltransferase</keyword>
<keyword evidence="4 6" id="KW-0119">Carbohydrate metabolism</keyword>
<evidence type="ECO:0000256" key="5">
    <source>
        <dbReference type="ARBA" id="ARBA00048735"/>
    </source>
</evidence>
<comment type="function">
    <text evidence="6">Maltosyltransferase that uses maltose 1-phosphate (M1P) as the sugar donor to elongate linear or branched alpha-(1-&gt;4)-glucans. Is involved in a branched alpha-glucan biosynthetic pathway from trehalose, together with TreS, Mak and GlgB.</text>
</comment>
<dbReference type="EC" id="2.4.99.16" evidence="6"/>
<feature type="active site" description="Nucleophile" evidence="6">
    <location>
        <position position="365"/>
    </location>
</feature>
<feature type="binding site" evidence="6">
    <location>
        <position position="294"/>
    </location>
    <ligand>
        <name>alpha-maltose 1-phosphate</name>
        <dbReference type="ChEBI" id="CHEBI:63576"/>
    </ligand>
</feature>
<dbReference type="InterPro" id="IPR013783">
    <property type="entry name" value="Ig-like_fold"/>
</dbReference>
<dbReference type="InterPro" id="IPR006047">
    <property type="entry name" value="GH13_cat_dom"/>
</dbReference>
<dbReference type="AlphaFoldDB" id="A0A8G2FXR9"/>
<sequence>MDPVAIENVTPEIECGRFPAKIVVNSKFTVTAEVFRAGHDLVYPVLMYRKLKKRWRSVAMKGTGNDLYEASFTPDEPGIYEYKISAWKDSYGTLIRNINAWLGSNEDVEQDIIEAINLIKDAYKRSSGNDKKIIKRYLDDLINSDLNKKVMILNDNNFSSIIKKYQKKIDKTDYRTLRLIADPDYGSYGSWYELFPRSIGNFNDLIKHLNYVKSMNFNVLYLTPIHPIGITNRRGKNGSRISDKNDPGSPWAIGNDSGGHYSINSDLGSLEDFKNLLRSAREKNIMIAMDIALQCSPDHPYVRDHPEWFYHRPDGSIRYAENPPKKYYDIYPLNFETKNKMALWNEMKNIFLYWISNGVKIFRVDNPHTKPLDFWEWLINDIKRDHPDVVFLSEAFTRENLMFELSKRGFTMSYTYFTWKLTKGEITEYFKKLYSYPYNFFFRPMLFTNTPDILGRDLSMGRNEFIIRSVLASTLSSLWGIYSGFELCENDRLDDTEEYLNSEKYEIKRRNFNSDNNIKDIIARLNSIRDEMPALRSGKIKFCETDNDKIIAYARYNNENKILVVLNLDTMNVQSGFIRVPLNDFSMDLNSIYDVHDVLNNNHYKWSGEYNYVRLIPGKRQAHIMVIKNA</sequence>
<dbReference type="HAMAP" id="MF_02124">
    <property type="entry name" value="GlgE"/>
    <property type="match status" value="1"/>
</dbReference>
<comment type="similarity">
    <text evidence="6">Belongs to the glycosyl hydrolase 13 family. GlgE subfamily.</text>
</comment>
<evidence type="ECO:0000313" key="8">
    <source>
        <dbReference type="EMBL" id="SMD31447.1"/>
    </source>
</evidence>
<dbReference type="RefSeq" id="WP_084273138.1">
    <property type="nucleotide sequence ID" value="NZ_FWYE01000004.1"/>
</dbReference>
<name>A0A8G2FXR9_PICTO</name>
<evidence type="ECO:0000313" key="9">
    <source>
        <dbReference type="Proteomes" id="UP000192315"/>
    </source>
</evidence>
<feature type="active site" description="Proton donor" evidence="6">
    <location>
        <position position="394"/>
    </location>
</feature>
<comment type="subunit">
    <text evidence="1 6">Homodimer.</text>
</comment>
<dbReference type="InterPro" id="IPR013780">
    <property type="entry name" value="Glyco_hydro_b"/>
</dbReference>
<dbReference type="PANTHER" id="PTHR47786">
    <property type="entry name" value="ALPHA-1,4-GLUCAN:MALTOSE-1-PHOSPHATE MALTOSYLTRANSFERASE"/>
    <property type="match status" value="1"/>
</dbReference>
<evidence type="ECO:0000256" key="6">
    <source>
        <dbReference type="HAMAP-Rule" id="MF_02124"/>
    </source>
</evidence>
<dbReference type="Gene3D" id="2.60.40.1180">
    <property type="entry name" value="Golgi alpha-mannosidase II"/>
    <property type="match status" value="1"/>
</dbReference>